<keyword evidence="2" id="KW-0175">Coiled coil</keyword>
<dbReference type="SUPFAM" id="SSF143120">
    <property type="entry name" value="YefM-like"/>
    <property type="match status" value="1"/>
</dbReference>
<feature type="coiled-coil region" evidence="2">
    <location>
        <begin position="43"/>
        <end position="70"/>
    </location>
</feature>
<dbReference type="OrthoDB" id="2418231at2"/>
<dbReference type="RefSeq" id="WP_092570206.1">
    <property type="nucleotide sequence ID" value="NZ_CP096206.2"/>
</dbReference>
<dbReference type="EMBL" id="FOEN01000001">
    <property type="protein sequence ID" value="SEP70032.1"/>
    <property type="molecule type" value="Genomic_DNA"/>
</dbReference>
<protein>
    <submittedName>
        <fullName evidence="3">Antitoxin Phd_YefM, type II toxin-antitoxin system</fullName>
    </submittedName>
</protein>
<comment type="similarity">
    <text evidence="1">Belongs to the phD/YefM antitoxin family.</text>
</comment>
<organism evidence="3 4">
    <name type="scientific">Ignavigranum ruoffiae</name>
    <dbReference type="NCBI Taxonomy" id="89093"/>
    <lineage>
        <taxon>Bacteria</taxon>
        <taxon>Bacillati</taxon>
        <taxon>Bacillota</taxon>
        <taxon>Bacilli</taxon>
        <taxon>Lactobacillales</taxon>
        <taxon>Aerococcaceae</taxon>
        <taxon>Ignavigranum</taxon>
    </lineage>
</organism>
<proteinExistence type="inferred from homology"/>
<dbReference type="STRING" id="89093.SAMN04488558_101382"/>
<keyword evidence="4" id="KW-1185">Reference proteome</keyword>
<reference evidence="3 4" key="1">
    <citation type="submission" date="2016-10" db="EMBL/GenBank/DDBJ databases">
        <authorList>
            <person name="de Groot N.N."/>
        </authorList>
    </citation>
    <scope>NUCLEOTIDE SEQUENCE [LARGE SCALE GENOMIC DNA]</scope>
    <source>
        <strain evidence="3 4">DSM 15695</strain>
    </source>
</reference>
<dbReference type="AlphaFoldDB" id="A0A1H8ZZY1"/>
<gene>
    <name evidence="3" type="ORF">SAMN04488558_101382</name>
</gene>
<sequence length="104" mass="12009">MRILDVPTTSVTEVKKNPNKIFEQAKKAQTGVYVFNRNVVSGVMLSQEQYETLNHRIDLLEEKILNYEVAMRLNNHDVKTYSDFQVRGSVANDPIVIDDHDGWE</sequence>
<evidence type="ECO:0000313" key="4">
    <source>
        <dbReference type="Proteomes" id="UP000198833"/>
    </source>
</evidence>
<evidence type="ECO:0000256" key="2">
    <source>
        <dbReference type="SAM" id="Coils"/>
    </source>
</evidence>
<dbReference type="Proteomes" id="UP000198833">
    <property type="component" value="Unassembled WGS sequence"/>
</dbReference>
<accession>A0A1H8ZZY1</accession>
<name>A0A1H8ZZY1_9LACT</name>
<evidence type="ECO:0000256" key="1">
    <source>
        <dbReference type="ARBA" id="ARBA00009981"/>
    </source>
</evidence>
<dbReference type="InterPro" id="IPR036165">
    <property type="entry name" value="YefM-like_sf"/>
</dbReference>
<evidence type="ECO:0000313" key="3">
    <source>
        <dbReference type="EMBL" id="SEP70032.1"/>
    </source>
</evidence>